<gene>
    <name evidence="2" type="ORF">LZC94_19335</name>
</gene>
<protein>
    <submittedName>
        <fullName evidence="2">PAAR domain-containing protein</fullName>
    </submittedName>
</protein>
<dbReference type="CDD" id="cd14740">
    <property type="entry name" value="PAAR_4"/>
    <property type="match status" value="1"/>
</dbReference>
<dbReference type="InterPro" id="IPR008727">
    <property type="entry name" value="PAAR_motif"/>
</dbReference>
<accession>A0ABZ2MA33</accession>
<feature type="region of interest" description="Disordered" evidence="1">
    <location>
        <begin position="1"/>
        <end position="25"/>
    </location>
</feature>
<keyword evidence="3" id="KW-1185">Reference proteome</keyword>
<dbReference type="RefSeq" id="WP_394828991.1">
    <property type="nucleotide sequence ID" value="NZ_CP089984.1"/>
</dbReference>
<feature type="compositionally biased region" description="Low complexity" evidence="1">
    <location>
        <begin position="1"/>
        <end position="13"/>
    </location>
</feature>
<evidence type="ECO:0000313" key="2">
    <source>
        <dbReference type="EMBL" id="WXB19371.1"/>
    </source>
</evidence>
<evidence type="ECO:0000313" key="3">
    <source>
        <dbReference type="Proteomes" id="UP001370348"/>
    </source>
</evidence>
<proteinExistence type="predicted"/>
<organism evidence="2 3">
    <name type="scientific">Pendulispora albinea</name>
    <dbReference type="NCBI Taxonomy" id="2741071"/>
    <lineage>
        <taxon>Bacteria</taxon>
        <taxon>Pseudomonadati</taxon>
        <taxon>Myxococcota</taxon>
        <taxon>Myxococcia</taxon>
        <taxon>Myxococcales</taxon>
        <taxon>Sorangiineae</taxon>
        <taxon>Pendulisporaceae</taxon>
        <taxon>Pendulispora</taxon>
    </lineage>
</organism>
<dbReference type="Pfam" id="PF05488">
    <property type="entry name" value="PAAR_motif"/>
    <property type="match status" value="1"/>
</dbReference>
<dbReference type="Proteomes" id="UP001370348">
    <property type="component" value="Chromosome"/>
</dbReference>
<sequence>MNQHGHGRAQPGQGPQGQPPAPILQKESGNVMTNAVADVVNQTVAPFQNLSNPNVSVLDKASGVVGAAFALKQAPADLANNAFARATNGIAKALPSFPAAVVGMPVVGIPHTHSHPPAMPLPLPGIGVITTFCPTVLIGGLPAARSGDYGLGPTCGSVMPILEIFTGSSKVFIGGARAARMSDFTRQCTPAPPAGKAAGAMSKMAKAKALAGKVAPYIPQVMGLAGAGMKAKEAASAADAADAAADGAEAGTEAAVEAAAEAQSAAAEASGAALAAAMMGADIAMGAAAAAMGNLMGKDPGAPPCIGMVMMGVPNVLIGGFPMPSWSDVAKGLKKLIAKLQRGRRGGKARGKRFCFNCM</sequence>
<name>A0ABZ2MA33_9BACT</name>
<reference evidence="2 3" key="1">
    <citation type="submission" date="2021-12" db="EMBL/GenBank/DDBJ databases">
        <title>Discovery of the Pendulisporaceae a myxobacterial family with distinct sporulation behavior and unique specialized metabolism.</title>
        <authorList>
            <person name="Garcia R."/>
            <person name="Popoff A."/>
            <person name="Bader C.D."/>
            <person name="Loehr J."/>
            <person name="Walesch S."/>
            <person name="Walt C."/>
            <person name="Boldt J."/>
            <person name="Bunk B."/>
            <person name="Haeckl F.J.F.P.J."/>
            <person name="Gunesch A.P."/>
            <person name="Birkelbach J."/>
            <person name="Nuebel U."/>
            <person name="Pietschmann T."/>
            <person name="Bach T."/>
            <person name="Mueller R."/>
        </authorList>
    </citation>
    <scope>NUCLEOTIDE SEQUENCE [LARGE SCALE GENOMIC DNA]</scope>
    <source>
        <strain evidence="2 3">MSr11954</strain>
    </source>
</reference>
<evidence type="ECO:0000256" key="1">
    <source>
        <dbReference type="SAM" id="MobiDB-lite"/>
    </source>
</evidence>
<dbReference type="EMBL" id="CP089984">
    <property type="protein sequence ID" value="WXB19371.1"/>
    <property type="molecule type" value="Genomic_DNA"/>
</dbReference>
<dbReference type="Gene3D" id="2.60.200.60">
    <property type="match status" value="1"/>
</dbReference>